<dbReference type="CDD" id="cd00090">
    <property type="entry name" value="HTH_ARSR"/>
    <property type="match status" value="1"/>
</dbReference>
<name>A0A2T1A4A2_9ACTN</name>
<dbReference type="GO" id="GO:0032791">
    <property type="term" value="F:lead ion binding"/>
    <property type="evidence" value="ECO:0007669"/>
    <property type="project" value="TreeGrafter"/>
</dbReference>
<dbReference type="InterPro" id="IPR036390">
    <property type="entry name" value="WH_DNA-bd_sf"/>
</dbReference>
<proteinExistence type="predicted"/>
<dbReference type="PROSITE" id="PS50987">
    <property type="entry name" value="HTH_ARSR_2"/>
    <property type="match status" value="1"/>
</dbReference>
<dbReference type="Pfam" id="PF12802">
    <property type="entry name" value="MarR_2"/>
    <property type="match status" value="1"/>
</dbReference>
<dbReference type="InterPro" id="IPR036388">
    <property type="entry name" value="WH-like_DNA-bd_sf"/>
</dbReference>
<dbReference type="Gene3D" id="1.10.10.10">
    <property type="entry name" value="Winged helix-like DNA-binding domain superfamily/Winged helix DNA-binding domain"/>
    <property type="match status" value="1"/>
</dbReference>
<dbReference type="GO" id="GO:0003700">
    <property type="term" value="F:DNA-binding transcription factor activity"/>
    <property type="evidence" value="ECO:0007669"/>
    <property type="project" value="InterPro"/>
</dbReference>
<accession>A0A2T1A4A2</accession>
<organism evidence="2 3">
    <name type="scientific">Antricoccus suffuscus</name>
    <dbReference type="NCBI Taxonomy" id="1629062"/>
    <lineage>
        <taxon>Bacteria</taxon>
        <taxon>Bacillati</taxon>
        <taxon>Actinomycetota</taxon>
        <taxon>Actinomycetes</taxon>
        <taxon>Geodermatophilales</taxon>
        <taxon>Antricoccaceae</taxon>
        <taxon>Antricoccus</taxon>
    </lineage>
</organism>
<dbReference type="InterPro" id="IPR000835">
    <property type="entry name" value="HTH_MarR-typ"/>
</dbReference>
<dbReference type="InterPro" id="IPR001845">
    <property type="entry name" value="HTH_ArsR_DNA-bd_dom"/>
</dbReference>
<keyword evidence="3" id="KW-1185">Reference proteome</keyword>
<evidence type="ECO:0000313" key="3">
    <source>
        <dbReference type="Proteomes" id="UP000237752"/>
    </source>
</evidence>
<sequence length="233" mass="25050">MALADGRSLPASVLAAEAGLSAPATSTQLTKLREAGLVYVEPSGRHRYYRLAGHEVAAVLEAMAQIAPAKPIRSLREGTRANALRTARTCYDHLAGRLGVSIMTYLLGQHALQATDGAAEPRRRTGDRLSAPVAHHPYQLGSNAPSVLERFGVDLAGLQNDETTRRPLMKFCMDWTEQQHHVAGRLGAAIRTSFASRGWTTQRSGQRVVRLTDTGRAALGALFELSDGISDVG</sequence>
<dbReference type="SMART" id="SM00418">
    <property type="entry name" value="HTH_ARSR"/>
    <property type="match status" value="1"/>
</dbReference>
<dbReference type="EMBL" id="PVUE01000002">
    <property type="protein sequence ID" value="PRZ43431.1"/>
    <property type="molecule type" value="Genomic_DNA"/>
</dbReference>
<comment type="caution">
    <text evidence="2">The sequence shown here is derived from an EMBL/GenBank/DDBJ whole genome shotgun (WGS) entry which is preliminary data.</text>
</comment>
<feature type="domain" description="HTH arsR-type" evidence="1">
    <location>
        <begin position="1"/>
        <end position="71"/>
    </location>
</feature>
<dbReference type="GO" id="GO:0097063">
    <property type="term" value="F:cadmium ion sensor activity"/>
    <property type="evidence" value="ECO:0007669"/>
    <property type="project" value="TreeGrafter"/>
</dbReference>
<dbReference type="Proteomes" id="UP000237752">
    <property type="component" value="Unassembled WGS sequence"/>
</dbReference>
<evidence type="ECO:0000313" key="2">
    <source>
        <dbReference type="EMBL" id="PRZ43431.1"/>
    </source>
</evidence>
<dbReference type="GO" id="GO:0010288">
    <property type="term" value="P:response to lead ion"/>
    <property type="evidence" value="ECO:0007669"/>
    <property type="project" value="TreeGrafter"/>
</dbReference>
<dbReference type="GO" id="GO:0003677">
    <property type="term" value="F:DNA binding"/>
    <property type="evidence" value="ECO:0007669"/>
    <property type="project" value="TreeGrafter"/>
</dbReference>
<evidence type="ECO:0000259" key="1">
    <source>
        <dbReference type="PROSITE" id="PS50987"/>
    </source>
</evidence>
<dbReference type="SUPFAM" id="SSF46785">
    <property type="entry name" value="Winged helix' DNA-binding domain"/>
    <property type="match status" value="1"/>
</dbReference>
<protein>
    <submittedName>
        <fullName evidence="2">ArsR family transcriptional regulator</fullName>
    </submittedName>
</protein>
<dbReference type="InterPro" id="IPR052543">
    <property type="entry name" value="HTH_Metal-responsive_Reg"/>
</dbReference>
<reference evidence="2 3" key="1">
    <citation type="submission" date="2018-03" db="EMBL/GenBank/DDBJ databases">
        <title>Genomic Encyclopedia of Archaeal and Bacterial Type Strains, Phase II (KMG-II): from individual species to whole genera.</title>
        <authorList>
            <person name="Goeker M."/>
        </authorList>
    </citation>
    <scope>NUCLEOTIDE SEQUENCE [LARGE SCALE GENOMIC DNA]</scope>
    <source>
        <strain evidence="2 3">DSM 100065</strain>
    </source>
</reference>
<dbReference type="PANTHER" id="PTHR39168:SF1">
    <property type="entry name" value="TRANSCRIPTIONAL REGULATORY PROTEIN"/>
    <property type="match status" value="1"/>
</dbReference>
<dbReference type="AlphaFoldDB" id="A0A2T1A4A2"/>
<dbReference type="InterPro" id="IPR011991">
    <property type="entry name" value="ArsR-like_HTH"/>
</dbReference>
<dbReference type="GO" id="GO:0046686">
    <property type="term" value="P:response to cadmium ion"/>
    <property type="evidence" value="ECO:0007669"/>
    <property type="project" value="TreeGrafter"/>
</dbReference>
<dbReference type="PANTHER" id="PTHR39168">
    <property type="entry name" value="TRANSCRIPTIONAL REGULATOR-RELATED"/>
    <property type="match status" value="1"/>
</dbReference>
<gene>
    <name evidence="2" type="ORF">CLV47_102117</name>
</gene>